<name>A0AA38VUQ8_9PEZI</name>
<dbReference type="FunFam" id="3.40.630.10:FF:000101">
    <property type="entry name" value="N-acetylated alpha-linked acidic dipeptidase like 1"/>
    <property type="match status" value="1"/>
</dbReference>
<protein>
    <submittedName>
        <fullName evidence="7">Vacuolar protein sorting-associated protein 70</fullName>
    </submittedName>
</protein>
<feature type="domain" description="Peptidase M28" evidence="6">
    <location>
        <begin position="389"/>
        <end position="574"/>
    </location>
</feature>
<dbReference type="GO" id="GO:0004180">
    <property type="term" value="F:carboxypeptidase activity"/>
    <property type="evidence" value="ECO:0007669"/>
    <property type="project" value="TreeGrafter"/>
</dbReference>
<keyword evidence="8" id="KW-1185">Reference proteome</keyword>
<evidence type="ECO:0000256" key="1">
    <source>
        <dbReference type="ARBA" id="ARBA00005634"/>
    </source>
</evidence>
<dbReference type="Proteomes" id="UP001174694">
    <property type="component" value="Unassembled WGS sequence"/>
</dbReference>
<dbReference type="SUPFAM" id="SSF52025">
    <property type="entry name" value="PA domain"/>
    <property type="match status" value="1"/>
</dbReference>
<evidence type="ECO:0000259" key="5">
    <source>
        <dbReference type="Pfam" id="PF04253"/>
    </source>
</evidence>
<keyword evidence="3" id="KW-0812">Transmembrane</keyword>
<dbReference type="SUPFAM" id="SSF53187">
    <property type="entry name" value="Zn-dependent exopeptidases"/>
    <property type="match status" value="1"/>
</dbReference>
<dbReference type="Gene3D" id="3.40.630.10">
    <property type="entry name" value="Zn peptidases"/>
    <property type="match status" value="1"/>
</dbReference>
<evidence type="ECO:0000256" key="2">
    <source>
        <dbReference type="SAM" id="MobiDB-lite"/>
    </source>
</evidence>
<dbReference type="Gene3D" id="3.50.30.30">
    <property type="match status" value="1"/>
</dbReference>
<dbReference type="Pfam" id="PF02225">
    <property type="entry name" value="PA"/>
    <property type="match status" value="1"/>
</dbReference>
<reference evidence="7" key="1">
    <citation type="submission" date="2022-07" db="EMBL/GenBank/DDBJ databases">
        <title>Fungi with potential for degradation of polypropylene.</title>
        <authorList>
            <person name="Gostincar C."/>
        </authorList>
    </citation>
    <scope>NUCLEOTIDE SEQUENCE</scope>
    <source>
        <strain evidence="7">EXF-13308</strain>
    </source>
</reference>
<feature type="compositionally biased region" description="Acidic residues" evidence="2">
    <location>
        <begin position="254"/>
        <end position="264"/>
    </location>
</feature>
<dbReference type="CDD" id="cd08022">
    <property type="entry name" value="M28_PSMA_like"/>
    <property type="match status" value="1"/>
</dbReference>
<feature type="region of interest" description="Disordered" evidence="2">
    <location>
        <begin position="252"/>
        <end position="311"/>
    </location>
</feature>
<gene>
    <name evidence="7" type="ORF">NKR23_g2618</name>
</gene>
<evidence type="ECO:0000259" key="6">
    <source>
        <dbReference type="Pfam" id="PF04389"/>
    </source>
</evidence>
<dbReference type="InterPro" id="IPR039373">
    <property type="entry name" value="Peptidase_M28B"/>
</dbReference>
<dbReference type="Pfam" id="PF04389">
    <property type="entry name" value="Peptidase_M28"/>
    <property type="match status" value="1"/>
</dbReference>
<organism evidence="7 8">
    <name type="scientific">Pleurostoma richardsiae</name>
    <dbReference type="NCBI Taxonomy" id="41990"/>
    <lineage>
        <taxon>Eukaryota</taxon>
        <taxon>Fungi</taxon>
        <taxon>Dikarya</taxon>
        <taxon>Ascomycota</taxon>
        <taxon>Pezizomycotina</taxon>
        <taxon>Sordariomycetes</taxon>
        <taxon>Sordariomycetidae</taxon>
        <taxon>Calosphaeriales</taxon>
        <taxon>Pleurostomataceae</taxon>
        <taxon>Pleurostoma</taxon>
    </lineage>
</organism>
<dbReference type="Gene3D" id="1.20.930.40">
    <property type="entry name" value="Transferrin receptor-like, dimerisation domain"/>
    <property type="match status" value="1"/>
</dbReference>
<dbReference type="InterPro" id="IPR007484">
    <property type="entry name" value="Peptidase_M28"/>
</dbReference>
<evidence type="ECO:0000313" key="8">
    <source>
        <dbReference type="Proteomes" id="UP001174694"/>
    </source>
</evidence>
<feature type="transmembrane region" description="Helical" evidence="3">
    <location>
        <begin position="29"/>
        <end position="52"/>
    </location>
</feature>
<feature type="compositionally biased region" description="Polar residues" evidence="2">
    <location>
        <begin position="276"/>
        <end position="287"/>
    </location>
</feature>
<dbReference type="InterPro" id="IPR036757">
    <property type="entry name" value="TFR-like_dimer_dom_sf"/>
</dbReference>
<dbReference type="CDD" id="cd02121">
    <property type="entry name" value="PA_GCPII_like"/>
    <property type="match status" value="1"/>
</dbReference>
<dbReference type="EMBL" id="JANBVO010000005">
    <property type="protein sequence ID" value="KAJ9152147.1"/>
    <property type="molecule type" value="Genomic_DNA"/>
</dbReference>
<accession>A0AA38VUQ8</accession>
<keyword evidence="3" id="KW-1133">Transmembrane helix</keyword>
<dbReference type="SUPFAM" id="SSF47672">
    <property type="entry name" value="Transferrin receptor-like dimerisation domain"/>
    <property type="match status" value="1"/>
</dbReference>
<evidence type="ECO:0000256" key="3">
    <source>
        <dbReference type="SAM" id="Phobius"/>
    </source>
</evidence>
<dbReference type="InterPro" id="IPR003137">
    <property type="entry name" value="PA_domain"/>
</dbReference>
<evidence type="ECO:0000259" key="4">
    <source>
        <dbReference type="Pfam" id="PF02225"/>
    </source>
</evidence>
<proteinExistence type="inferred from homology"/>
<dbReference type="InterPro" id="IPR007365">
    <property type="entry name" value="TFR-like_dimer_dom"/>
</dbReference>
<sequence length="801" mass="89351">MTDEHTPLITTVRVGQVRRRYPHNTLRRFCTIALSSTLVCVLFTFLLTVVFAPHRLRRHRDSQWSWPGCEDRKLSYEGLKEVLLDTPDSKKAEEWSKYYTSGAHLAGQNYSQVVWTKERWEEWGIKSDIVAYDVYLNRPVDHRLALLEKPEEDTSSWKVAFEASLTEDILDEDPTTSFDTSIPTFHGYSASGNVTAPFVYVNYGTYQDYEDLVKANISLEGKIAIARYGGIFRGLKVKRAQELGMVGAILYSDPGDDGEVTEENGVEKYPKGPARQPSSVQRGSAQFLSIAPGDPTTPGYPSKPGAPRGPVESYIPSIPSIPISYEDALPILKALNGHGPKAKDLNKYWTKNVGLEYQGVEYNIGPTPDDVVLNLYNEQEYITTPLWDVIGIINGTIPDEVVVVGNHRDAWIVGGAGDPNSGSAVLNEVIRSFGAALEKGWKPLRTIVFASWDGEEYALLGSTEWVEEYLPWLSHANVAYLNVDVGVRGQVFEASGAPLLNKLLYDITAAVPSPNQTVEGQTVRDTWDGKINTMGSGSDFTAFQDHAGIPCIDMGFQAGPKAPVYHYHSNYDSFYWMKEFGDPGFVYHRTMAQILGLMTAELADKPVLNFQATDYAVELHKYVSKVEDKLDAALSTSAEEPDTEEEIVELRASHRHDDHKAAGDVDSFRQGLARLHDAIKELKGYAEVLDARAAELDAKAKEEIPWWRWGKKLWLGLAIRKVNTKYKYIERAFLYHGGLDGRDWFKHVVFAPGIWTGYAGAVFPGLVESIDAKDYGNAERWVGIIEGSIKRATAGIKLDHH</sequence>
<comment type="similarity">
    <text evidence="1">Belongs to the peptidase M28 family. M28B subfamily.</text>
</comment>
<dbReference type="Pfam" id="PF04253">
    <property type="entry name" value="TFR_dimer"/>
    <property type="match status" value="1"/>
</dbReference>
<dbReference type="PANTHER" id="PTHR10404:SF46">
    <property type="entry name" value="VACUOLAR PROTEIN SORTING-ASSOCIATED PROTEIN 70"/>
    <property type="match status" value="1"/>
</dbReference>
<dbReference type="FunFam" id="3.50.30.30:FF:000008">
    <property type="entry name" value="Glutamate carboxypeptidase 2"/>
    <property type="match status" value="1"/>
</dbReference>
<keyword evidence="3" id="KW-0472">Membrane</keyword>
<dbReference type="InterPro" id="IPR046450">
    <property type="entry name" value="PA_dom_sf"/>
</dbReference>
<feature type="domain" description="Transferrin receptor-like dimerisation" evidence="5">
    <location>
        <begin position="672"/>
        <end position="794"/>
    </location>
</feature>
<evidence type="ECO:0000313" key="7">
    <source>
        <dbReference type="EMBL" id="KAJ9152147.1"/>
    </source>
</evidence>
<feature type="domain" description="PA" evidence="4">
    <location>
        <begin position="194"/>
        <end position="273"/>
    </location>
</feature>
<dbReference type="PANTHER" id="PTHR10404">
    <property type="entry name" value="N-ACETYLATED-ALPHA-LINKED ACIDIC DIPEPTIDASE"/>
    <property type="match status" value="1"/>
</dbReference>
<comment type="caution">
    <text evidence="7">The sequence shown here is derived from an EMBL/GenBank/DDBJ whole genome shotgun (WGS) entry which is preliminary data.</text>
</comment>
<dbReference type="AlphaFoldDB" id="A0AA38VUQ8"/>